<accession>A0ABD0KRQ0</accession>
<dbReference type="EMBL" id="JACVVK020000132">
    <property type="protein sequence ID" value="KAK7489947.1"/>
    <property type="molecule type" value="Genomic_DNA"/>
</dbReference>
<evidence type="ECO:0000313" key="2">
    <source>
        <dbReference type="EMBL" id="KAK7489947.1"/>
    </source>
</evidence>
<sequence>MAEEGSLCMCVITAALSHSVTFQYCISPGTHYRQGQQKKTPDKGPISPSRSASLGNDPVGTNPPFPNGQSRSRRVNGPSCVCTRPPPLLNTIDPDGSEVYKDVSDARVVKQMKEGREDTIWQYGAAVAHGDRYNDYKDLFPFTFRVNRVEPKLWDNATLRTIPMTSTAVRFCRTRPQTGDVNEAAAWAARSQSPPPLVAVLSLSLDVKRLRQGRFLSISKAQGDRREGLQQTSASLLRTGVVWKKWAFSSVVCCQQSCAECGVVRKTKQDEWEENETSHTKRRTNDLPIRHSKHNRPPSLVTRNPANRTPAQKKNIPSSPQVSQIAQTDSAEKESQNRRPKTPLRANTISAAEAQGTRENLPSEGRGKHGDGRTIYLAGEEKQTAEWDNQAGGSDVTKQRLQTLRLLEEL</sequence>
<feature type="compositionally biased region" description="Basic and acidic residues" evidence="1">
    <location>
        <begin position="276"/>
        <end position="289"/>
    </location>
</feature>
<dbReference type="Proteomes" id="UP001519460">
    <property type="component" value="Unassembled WGS sequence"/>
</dbReference>
<reference evidence="2 3" key="1">
    <citation type="journal article" date="2023" name="Sci. Data">
        <title>Genome assembly of the Korean intertidal mud-creeper Batillaria attramentaria.</title>
        <authorList>
            <person name="Patra A.K."/>
            <person name="Ho P.T."/>
            <person name="Jun S."/>
            <person name="Lee S.J."/>
            <person name="Kim Y."/>
            <person name="Won Y.J."/>
        </authorList>
    </citation>
    <scope>NUCLEOTIDE SEQUENCE [LARGE SCALE GENOMIC DNA]</scope>
    <source>
        <strain evidence="2">Wonlab-2016</strain>
    </source>
</reference>
<name>A0ABD0KRQ0_9CAEN</name>
<evidence type="ECO:0000313" key="3">
    <source>
        <dbReference type="Proteomes" id="UP001519460"/>
    </source>
</evidence>
<protein>
    <submittedName>
        <fullName evidence="2">Uncharacterized protein</fullName>
    </submittedName>
</protein>
<keyword evidence="3" id="KW-1185">Reference proteome</keyword>
<dbReference type="AlphaFoldDB" id="A0ABD0KRQ0"/>
<comment type="caution">
    <text evidence="2">The sequence shown here is derived from an EMBL/GenBank/DDBJ whole genome shotgun (WGS) entry which is preliminary data.</text>
</comment>
<feature type="region of interest" description="Disordered" evidence="1">
    <location>
        <begin position="31"/>
        <end position="80"/>
    </location>
</feature>
<feature type="compositionally biased region" description="Polar residues" evidence="1">
    <location>
        <begin position="301"/>
        <end position="329"/>
    </location>
</feature>
<proteinExistence type="predicted"/>
<organism evidence="2 3">
    <name type="scientific">Batillaria attramentaria</name>
    <dbReference type="NCBI Taxonomy" id="370345"/>
    <lineage>
        <taxon>Eukaryota</taxon>
        <taxon>Metazoa</taxon>
        <taxon>Spiralia</taxon>
        <taxon>Lophotrochozoa</taxon>
        <taxon>Mollusca</taxon>
        <taxon>Gastropoda</taxon>
        <taxon>Caenogastropoda</taxon>
        <taxon>Sorbeoconcha</taxon>
        <taxon>Cerithioidea</taxon>
        <taxon>Batillariidae</taxon>
        <taxon>Batillaria</taxon>
    </lineage>
</organism>
<evidence type="ECO:0000256" key="1">
    <source>
        <dbReference type="SAM" id="MobiDB-lite"/>
    </source>
</evidence>
<feature type="region of interest" description="Disordered" evidence="1">
    <location>
        <begin position="267"/>
        <end position="373"/>
    </location>
</feature>
<gene>
    <name evidence="2" type="ORF">BaRGS_00018812</name>
</gene>